<evidence type="ECO:0000313" key="3">
    <source>
        <dbReference type="EMBL" id="OSI20415.1"/>
    </source>
</evidence>
<dbReference type="GO" id="GO:0044659">
    <property type="term" value="P:viral release from host cell by cytolysis"/>
    <property type="evidence" value="ECO:0007669"/>
    <property type="project" value="InterPro"/>
</dbReference>
<feature type="chain" id="PRO_5010858513" description="Lysozyme" evidence="2">
    <location>
        <begin position="23"/>
        <end position="164"/>
    </location>
</feature>
<feature type="signal peptide" evidence="2">
    <location>
        <begin position="1"/>
        <end position="22"/>
    </location>
</feature>
<protein>
    <recommendedName>
        <fullName evidence="5">Lysozyme</fullName>
    </recommendedName>
</protein>
<evidence type="ECO:0000256" key="1">
    <source>
        <dbReference type="SAM" id="MobiDB-lite"/>
    </source>
</evidence>
<organism evidence="3 4">
    <name type="scientific">Neisseria dumasiana</name>
    <dbReference type="NCBI Taxonomy" id="1931275"/>
    <lineage>
        <taxon>Bacteria</taxon>
        <taxon>Pseudomonadati</taxon>
        <taxon>Pseudomonadota</taxon>
        <taxon>Betaproteobacteria</taxon>
        <taxon>Neisseriales</taxon>
        <taxon>Neisseriaceae</taxon>
        <taxon>Neisseria</taxon>
    </lineage>
</organism>
<gene>
    <name evidence="3" type="ORF">BV912_07545</name>
</gene>
<keyword evidence="2" id="KW-0732">Signal</keyword>
<comment type="caution">
    <text evidence="3">The sequence shown here is derived from an EMBL/GenBank/DDBJ whole genome shotgun (WGS) entry which is preliminary data.</text>
</comment>
<sequence length="164" mass="17589">MLKISLIIAAVAAALSGGITWAVTDGHWQAKWDEAEKNSLKTEIKTVTKTVYIEREAAAKTAEADIKGQKELHNAQAEIKRLRADVAAGARRLRQQTAACAHPATNQTGADTGMDTERRTEQATGGNGVEPHILNVADHALTAIAQRDACVEILKSDRAVLQAQ</sequence>
<evidence type="ECO:0008006" key="5">
    <source>
        <dbReference type="Google" id="ProtNLM"/>
    </source>
</evidence>
<dbReference type="Proteomes" id="UP000193303">
    <property type="component" value="Unassembled WGS sequence"/>
</dbReference>
<dbReference type="EMBL" id="MTAB01000015">
    <property type="protein sequence ID" value="OSI20415.1"/>
    <property type="molecule type" value="Genomic_DNA"/>
</dbReference>
<feature type="region of interest" description="Disordered" evidence="1">
    <location>
        <begin position="96"/>
        <end position="130"/>
    </location>
</feature>
<name>A0A1X3DHC2_9NEIS</name>
<evidence type="ECO:0000256" key="2">
    <source>
        <dbReference type="SAM" id="SignalP"/>
    </source>
</evidence>
<dbReference type="Pfam" id="PF03245">
    <property type="entry name" value="Phage_lysis"/>
    <property type="match status" value="1"/>
</dbReference>
<dbReference type="InterPro" id="IPR004929">
    <property type="entry name" value="I-spanin"/>
</dbReference>
<dbReference type="AlphaFoldDB" id="A0A1X3DHC2"/>
<reference evidence="4" key="1">
    <citation type="submission" date="2017-01" db="EMBL/GenBank/DDBJ databases">
        <authorList>
            <person name="Mah S.A."/>
            <person name="Swanson W.J."/>
            <person name="Moy G.W."/>
            <person name="Vacquier V.D."/>
        </authorList>
    </citation>
    <scope>NUCLEOTIDE SEQUENCE [LARGE SCALE GENOMIC DNA]</scope>
    <source>
        <strain evidence="4">124861</strain>
    </source>
</reference>
<evidence type="ECO:0000313" key="4">
    <source>
        <dbReference type="Proteomes" id="UP000193303"/>
    </source>
</evidence>
<accession>A0A1X3DHC2</accession>
<proteinExistence type="predicted"/>
<dbReference type="RefSeq" id="WP_180384126.1">
    <property type="nucleotide sequence ID" value="NZ_MTAB01000015.1"/>
</dbReference>